<proteinExistence type="predicted"/>
<keyword evidence="2" id="KW-1185">Reference proteome</keyword>
<accession>A0A7U2I636</accession>
<dbReference type="AlphaFoldDB" id="A0A7U2I636"/>
<reference evidence="2" key="1">
    <citation type="journal article" date="2021" name="BMC Genomics">
        <title>Chromosome-level genome assembly and manually-curated proteome of model necrotroph Parastagonospora nodorum Sn15 reveals a genome-wide trove of candidate effector homologs, and redundancy of virulence-related functions within an accessory chromosome.</title>
        <authorList>
            <person name="Bertazzoni S."/>
            <person name="Jones D.A.B."/>
            <person name="Phan H.T."/>
            <person name="Tan K.-C."/>
            <person name="Hane J.K."/>
        </authorList>
    </citation>
    <scope>NUCLEOTIDE SEQUENCE [LARGE SCALE GENOMIC DNA]</scope>
    <source>
        <strain evidence="2">SN15 / ATCC MYA-4574 / FGSC 10173)</strain>
    </source>
</reference>
<protein>
    <submittedName>
        <fullName evidence="1">Uncharacterized protein</fullName>
    </submittedName>
</protein>
<evidence type="ECO:0000313" key="2">
    <source>
        <dbReference type="Proteomes" id="UP000663193"/>
    </source>
</evidence>
<organism evidence="1 2">
    <name type="scientific">Phaeosphaeria nodorum (strain SN15 / ATCC MYA-4574 / FGSC 10173)</name>
    <name type="common">Glume blotch fungus</name>
    <name type="synonym">Parastagonospora nodorum</name>
    <dbReference type="NCBI Taxonomy" id="321614"/>
    <lineage>
        <taxon>Eukaryota</taxon>
        <taxon>Fungi</taxon>
        <taxon>Dikarya</taxon>
        <taxon>Ascomycota</taxon>
        <taxon>Pezizomycotina</taxon>
        <taxon>Dothideomycetes</taxon>
        <taxon>Pleosporomycetidae</taxon>
        <taxon>Pleosporales</taxon>
        <taxon>Pleosporineae</taxon>
        <taxon>Phaeosphaeriaceae</taxon>
        <taxon>Parastagonospora</taxon>
    </lineage>
</organism>
<dbReference type="EMBL" id="CP069036">
    <property type="protein sequence ID" value="QRD03064.1"/>
    <property type="molecule type" value="Genomic_DNA"/>
</dbReference>
<dbReference type="Proteomes" id="UP000663193">
    <property type="component" value="Chromosome 14"/>
</dbReference>
<evidence type="ECO:0000313" key="1">
    <source>
        <dbReference type="EMBL" id="QRD03064.1"/>
    </source>
</evidence>
<sequence length="41" mass="4756">MTPFAINSMSTTIYEVHTNSTHNGHTWHNDMRCPNTLLRIL</sequence>
<gene>
    <name evidence="1" type="ORF">JI435_419040</name>
</gene>
<dbReference type="VEuPathDB" id="FungiDB:JI435_419040"/>
<name>A0A7U2I636_PHANO</name>